<dbReference type="SUPFAM" id="SSF56752">
    <property type="entry name" value="D-aminoacid aminotransferase-like PLP-dependent enzymes"/>
    <property type="match status" value="1"/>
</dbReference>
<dbReference type="InterPro" id="IPR043132">
    <property type="entry name" value="BCAT-like_C"/>
</dbReference>
<keyword evidence="6" id="KW-0808">Transferase</keyword>
<proteinExistence type="inferred from homology"/>
<dbReference type="InterPro" id="IPR036038">
    <property type="entry name" value="Aminotransferase-like"/>
</dbReference>
<dbReference type="InterPro" id="IPR050571">
    <property type="entry name" value="Class-IV_PLP-Dep_Aminotrnsfr"/>
</dbReference>
<dbReference type="InterPro" id="IPR001544">
    <property type="entry name" value="Aminotrans_IV"/>
</dbReference>
<evidence type="ECO:0000256" key="5">
    <source>
        <dbReference type="RuleBase" id="RU004516"/>
    </source>
</evidence>
<accession>A0A239EUL9</accession>
<keyword evidence="7" id="KW-1185">Reference proteome</keyword>
<dbReference type="InterPro" id="IPR043131">
    <property type="entry name" value="BCAT-like_N"/>
</dbReference>
<evidence type="ECO:0000313" key="6">
    <source>
        <dbReference type="EMBL" id="SNS48355.1"/>
    </source>
</evidence>
<keyword evidence="3 5" id="KW-0663">Pyridoxal phosphate</keyword>
<dbReference type="GO" id="GO:0005829">
    <property type="term" value="C:cytosol"/>
    <property type="evidence" value="ECO:0007669"/>
    <property type="project" value="TreeGrafter"/>
</dbReference>
<reference evidence="7" key="1">
    <citation type="submission" date="2017-06" db="EMBL/GenBank/DDBJ databases">
        <authorList>
            <person name="Varghese N."/>
            <person name="Submissions S."/>
        </authorList>
    </citation>
    <scope>NUCLEOTIDE SEQUENCE [LARGE SCALE GENOMIC DNA]</scope>
    <source>
        <strain evidence="7">SCA</strain>
    </source>
</reference>
<dbReference type="Gene3D" id="3.30.470.10">
    <property type="match status" value="1"/>
</dbReference>
<dbReference type="PANTHER" id="PTHR42743">
    <property type="entry name" value="AMINO-ACID AMINOTRANSFERASE"/>
    <property type="match status" value="1"/>
</dbReference>
<evidence type="ECO:0000256" key="4">
    <source>
        <dbReference type="RuleBase" id="RU004106"/>
    </source>
</evidence>
<protein>
    <submittedName>
        <fullName evidence="6">Branched-chain amino acid aminotransferase</fullName>
    </submittedName>
</protein>
<dbReference type="Proteomes" id="UP000198304">
    <property type="component" value="Unassembled WGS sequence"/>
</dbReference>
<dbReference type="RefSeq" id="WP_089283222.1">
    <property type="nucleotide sequence ID" value="NZ_FZOJ01000011.1"/>
</dbReference>
<dbReference type="GO" id="GO:0008652">
    <property type="term" value="P:amino acid biosynthetic process"/>
    <property type="evidence" value="ECO:0007669"/>
    <property type="project" value="UniProtKB-ARBA"/>
</dbReference>
<dbReference type="Gene3D" id="3.20.10.10">
    <property type="entry name" value="D-amino Acid Aminotransferase, subunit A, domain 2"/>
    <property type="match status" value="1"/>
</dbReference>
<keyword evidence="6" id="KW-0032">Aminotransferase</keyword>
<dbReference type="PROSITE" id="PS00770">
    <property type="entry name" value="AA_TRANSFER_CLASS_4"/>
    <property type="match status" value="1"/>
</dbReference>
<dbReference type="CDD" id="cd00449">
    <property type="entry name" value="PLPDE_IV"/>
    <property type="match status" value="1"/>
</dbReference>
<dbReference type="AlphaFoldDB" id="A0A239EUL9"/>
<organism evidence="6 7">
    <name type="scientific">Anaerovirgula multivorans</name>
    <dbReference type="NCBI Taxonomy" id="312168"/>
    <lineage>
        <taxon>Bacteria</taxon>
        <taxon>Bacillati</taxon>
        <taxon>Bacillota</taxon>
        <taxon>Clostridia</taxon>
        <taxon>Peptostreptococcales</taxon>
        <taxon>Natronincolaceae</taxon>
        <taxon>Anaerovirgula</taxon>
    </lineage>
</organism>
<dbReference type="GO" id="GO:0008483">
    <property type="term" value="F:transaminase activity"/>
    <property type="evidence" value="ECO:0007669"/>
    <property type="project" value="UniProtKB-KW"/>
</dbReference>
<dbReference type="EMBL" id="FZOJ01000011">
    <property type="protein sequence ID" value="SNS48355.1"/>
    <property type="molecule type" value="Genomic_DNA"/>
</dbReference>
<sequence length="279" mass="31940">MKGSHKEVHQDYFLINNRIIPAEEFHPSDITKTTSVYEVIRIIDGIPLFLEEHLERLNKSFKLLGFDFSIVEEDMEKQICKLIKINQCHNYNVKLIVNNLHTPTPNVFLFFIQSNYPEEAQYEKGVHAILYHGERENPNAKVVLKDFRQRVEEAIRESHGFEAILVNQHHQITEGSRSNIFVVKGNHLCTAPAEKVLMGVTRNRIIALCKTLGLTIEETPLSVDFLKSADGIFMTGTSPKVLPIATVDDIHYNSAANPIILEVRKAYDDLIENYIRTKS</sequence>
<dbReference type="OrthoDB" id="9805628at2"/>
<gene>
    <name evidence="6" type="ORF">SAMN05446037_101143</name>
</gene>
<comment type="cofactor">
    <cofactor evidence="1 5">
        <name>pyridoxal 5'-phosphate</name>
        <dbReference type="ChEBI" id="CHEBI:597326"/>
    </cofactor>
</comment>
<dbReference type="InterPro" id="IPR018300">
    <property type="entry name" value="Aminotrans_IV_CS"/>
</dbReference>
<dbReference type="PANTHER" id="PTHR42743:SF11">
    <property type="entry name" value="AMINODEOXYCHORISMATE LYASE"/>
    <property type="match status" value="1"/>
</dbReference>
<evidence type="ECO:0000256" key="3">
    <source>
        <dbReference type="ARBA" id="ARBA00022898"/>
    </source>
</evidence>
<evidence type="ECO:0000256" key="2">
    <source>
        <dbReference type="ARBA" id="ARBA00009320"/>
    </source>
</evidence>
<evidence type="ECO:0000256" key="1">
    <source>
        <dbReference type="ARBA" id="ARBA00001933"/>
    </source>
</evidence>
<comment type="similarity">
    <text evidence="2 4">Belongs to the class-IV pyridoxal-phosphate-dependent aminotransferase family.</text>
</comment>
<dbReference type="GO" id="GO:0046394">
    <property type="term" value="P:carboxylic acid biosynthetic process"/>
    <property type="evidence" value="ECO:0007669"/>
    <property type="project" value="UniProtKB-ARBA"/>
</dbReference>
<evidence type="ECO:0000313" key="7">
    <source>
        <dbReference type="Proteomes" id="UP000198304"/>
    </source>
</evidence>
<dbReference type="Pfam" id="PF01063">
    <property type="entry name" value="Aminotran_4"/>
    <property type="match status" value="1"/>
</dbReference>
<dbReference type="FunFam" id="3.20.10.10:FF:000002">
    <property type="entry name" value="D-alanine aminotransferase"/>
    <property type="match status" value="1"/>
</dbReference>
<name>A0A239EUL9_9FIRM</name>